<dbReference type="InParanoid" id="A0A165DGF0"/>
<protein>
    <recommendedName>
        <fullName evidence="1">F-box domain-containing protein</fullName>
    </recommendedName>
</protein>
<dbReference type="Pfam" id="PF00646">
    <property type="entry name" value="F-box"/>
    <property type="match status" value="1"/>
</dbReference>
<dbReference type="CDD" id="cd09917">
    <property type="entry name" value="F-box_SF"/>
    <property type="match status" value="1"/>
</dbReference>
<proteinExistence type="predicted"/>
<evidence type="ECO:0000313" key="2">
    <source>
        <dbReference type="EMBL" id="KZV84481.1"/>
    </source>
</evidence>
<dbReference type="Proteomes" id="UP000077266">
    <property type="component" value="Unassembled WGS sequence"/>
</dbReference>
<dbReference type="AlphaFoldDB" id="A0A165DGF0"/>
<keyword evidence="3" id="KW-1185">Reference proteome</keyword>
<name>A0A165DGF0_EXIGL</name>
<evidence type="ECO:0000259" key="1">
    <source>
        <dbReference type="Pfam" id="PF00646"/>
    </source>
</evidence>
<evidence type="ECO:0000313" key="3">
    <source>
        <dbReference type="Proteomes" id="UP000077266"/>
    </source>
</evidence>
<accession>A0A165DGF0</accession>
<dbReference type="InterPro" id="IPR001810">
    <property type="entry name" value="F-box_dom"/>
</dbReference>
<dbReference type="EMBL" id="KV426222">
    <property type="protein sequence ID" value="KZV84481.1"/>
    <property type="molecule type" value="Genomic_DNA"/>
</dbReference>
<gene>
    <name evidence="2" type="ORF">EXIGLDRAFT_700398</name>
</gene>
<reference evidence="2 3" key="1">
    <citation type="journal article" date="2016" name="Mol. Biol. Evol.">
        <title>Comparative Genomics of Early-Diverging Mushroom-Forming Fungi Provides Insights into the Origins of Lignocellulose Decay Capabilities.</title>
        <authorList>
            <person name="Nagy L.G."/>
            <person name="Riley R."/>
            <person name="Tritt A."/>
            <person name="Adam C."/>
            <person name="Daum C."/>
            <person name="Floudas D."/>
            <person name="Sun H."/>
            <person name="Yadav J.S."/>
            <person name="Pangilinan J."/>
            <person name="Larsson K.H."/>
            <person name="Matsuura K."/>
            <person name="Barry K."/>
            <person name="Labutti K."/>
            <person name="Kuo R."/>
            <person name="Ohm R.A."/>
            <person name="Bhattacharya S.S."/>
            <person name="Shirouzu T."/>
            <person name="Yoshinaga Y."/>
            <person name="Martin F.M."/>
            <person name="Grigoriev I.V."/>
            <person name="Hibbett D.S."/>
        </authorList>
    </citation>
    <scope>NUCLEOTIDE SEQUENCE [LARGE SCALE GENOMIC DNA]</scope>
    <source>
        <strain evidence="2 3">HHB12029</strain>
    </source>
</reference>
<organism evidence="2 3">
    <name type="scientific">Exidia glandulosa HHB12029</name>
    <dbReference type="NCBI Taxonomy" id="1314781"/>
    <lineage>
        <taxon>Eukaryota</taxon>
        <taxon>Fungi</taxon>
        <taxon>Dikarya</taxon>
        <taxon>Basidiomycota</taxon>
        <taxon>Agaricomycotina</taxon>
        <taxon>Agaricomycetes</taxon>
        <taxon>Auriculariales</taxon>
        <taxon>Exidiaceae</taxon>
        <taxon>Exidia</taxon>
    </lineage>
</organism>
<dbReference type="InterPro" id="IPR036047">
    <property type="entry name" value="F-box-like_dom_sf"/>
</dbReference>
<dbReference type="SUPFAM" id="SSF81383">
    <property type="entry name" value="F-box domain"/>
    <property type="match status" value="1"/>
</dbReference>
<feature type="domain" description="F-box" evidence="1">
    <location>
        <begin position="11"/>
        <end position="47"/>
    </location>
</feature>
<sequence>MSVSWRPFDLLATELLELVFSNLDARNIVCATSICRRFARTIRSSSRLQYQIELELEGLAEDSLYPAIALPDRIQHLARYKRCWNELQFPTDNRTFHGTAERDCFPAGRWFVDRDVEESAVRIVDMSTACGDVHELEWREMKLDGAFKHYSTIALHGLDMLIVMGVARRIDADHLVPKVSLLHAATFGPHPLVEKHELEWPEAAGTTGSVNWGSMGLCGRSLAVTLRDRRTCVVWDWLLGKQLLAYELKPPRDRVAVGNWLLLAERTFCWTEHEHGGLVVLVVRGFDENGNVSNIGRWSFPPLAAKAFVGEVHLTTDDADEIEACHRLSSRYPFATDGADSVVALTISSFIPQGSGTPRETAWTFYALRSTFLAVQPNDDIVPWSQWGRENTRCIPGDAHCIRGCRAVHGLYINERRSKTSVLSFLPLASRRAAHPPSATSVLYPDHRMQERPRTLAPTVIEQPRMFKDPVETALPYLDAKPEGMPPYTAATSWEDGRVVWSSILDPQTTYVATL</sequence>
<dbReference type="OrthoDB" id="3256413at2759"/>